<comment type="subcellular location">
    <subcellularLocation>
        <location evidence="1">Nucleus</location>
    </subcellularLocation>
</comment>
<dbReference type="Gene3D" id="3.40.50.10980">
    <property type="entry name" value="Nibrin, BRCT2 domain"/>
    <property type="match status" value="1"/>
</dbReference>
<evidence type="ECO:0000256" key="2">
    <source>
        <dbReference type="ARBA" id="ARBA00022763"/>
    </source>
</evidence>
<keyword evidence="2" id="KW-0227">DNA damage</keyword>
<dbReference type="Pfam" id="PF16508">
    <property type="entry name" value="NIBRIN_BRCT_II"/>
    <property type="match status" value="1"/>
</dbReference>
<feature type="compositionally biased region" description="Basic and acidic residues" evidence="6">
    <location>
        <begin position="682"/>
        <end position="699"/>
    </location>
</feature>
<evidence type="ECO:0000313" key="9">
    <source>
        <dbReference type="Proteomes" id="UP000800097"/>
    </source>
</evidence>
<feature type="region of interest" description="Disordered" evidence="6">
    <location>
        <begin position="666"/>
        <end position="804"/>
    </location>
</feature>
<dbReference type="GO" id="GO:0000724">
    <property type="term" value="P:double-strand break repair via homologous recombination"/>
    <property type="evidence" value="ECO:0007669"/>
    <property type="project" value="TreeGrafter"/>
</dbReference>
<name>A0A6A6JJP1_WESOR</name>
<sequence length="804" mass="90640">MWLLEHETLFPGKRTWLRPGSQYLFGRTTAKSGKGEDGNTIGIESKQVSRQHMMLKVLEVPAGDGTKLHARTPVEITDLSCKRTIVDGERRLQSEKKDGTIVKYDAMTLTGTEHTIRLAPNYPEFKISWHPVVFTFASRDGRAQASQLHAIDIKTTTDFVHGQTTHVISLKRNLPKVLLGLCAATHIVTPDFIDAVVGVASPQNRDPDQYKGSKLEEDFDAWWPKEEDYIPPRGQEPVRRPENMLRPDARRSEVFSGLTFIFLNESQYETLQDSIAAGGGKALLYNLRFGETTVDEYVEFVRNVAGEKGRRRGPERLPVVTIRLSNYPEGMEEWALDFVTGVDQALNQRSIQQNEFLDAILTVDTSSLLRPPAQIEVGSSMPELTQHSVSRERIAASQSAAPPKAPEPTLAPTEPAGVIPRKRVRRGITQSRFTGFDDYEPPSKFRKTQDEPMEDVKISVGTQIAPTQASSHLQTEGPASTQISRRAASPAVDSVEEIDEDELFPAAAELKRRRAATRGVTASVEPEASAAAATKPKTKAGEILEHLHRTKQKVLKDVNVQEQTKKRLQEEEEKRRADEENLREALQGVDISDIRGLVQVEEMEVLPRQRRTAQRAPGPMDRWNDEWNGRKNFKKFRRRGVERGPERPQKMIVALEEAKSKKGVGTGDAFFLEDSTPAASRRTQEERREERGRRARALDSESEVEQGFTRRRRTQEREVIHVEDSLMDDEAEEVAESSTTLRDSSQRVVETQSQVTETQRQTQTLRKRPPITVAAGQRPSKKARGMGEDDSDAEETGFRLRRRR</sequence>
<feature type="compositionally biased region" description="Basic and acidic residues" evidence="6">
    <location>
        <begin position="715"/>
        <end position="724"/>
    </location>
</feature>
<evidence type="ECO:0000259" key="7">
    <source>
        <dbReference type="PROSITE" id="PS50006"/>
    </source>
</evidence>
<evidence type="ECO:0000256" key="1">
    <source>
        <dbReference type="ARBA" id="ARBA00004123"/>
    </source>
</evidence>
<dbReference type="PANTHER" id="PTHR12162:SF0">
    <property type="entry name" value="NIBRIN"/>
    <property type="match status" value="1"/>
</dbReference>
<dbReference type="InterPro" id="IPR040227">
    <property type="entry name" value="Nibrin-rel"/>
</dbReference>
<keyword evidence="5" id="KW-0175">Coiled coil</keyword>
<evidence type="ECO:0000256" key="5">
    <source>
        <dbReference type="SAM" id="Coils"/>
    </source>
</evidence>
<feature type="domain" description="FHA" evidence="7">
    <location>
        <begin position="23"/>
        <end position="91"/>
    </location>
</feature>
<dbReference type="InterPro" id="IPR043014">
    <property type="entry name" value="Nibrin_BRCT2_sf"/>
</dbReference>
<accession>A0A6A6JJP1</accession>
<dbReference type="EMBL" id="ML986495">
    <property type="protein sequence ID" value="KAF2275906.1"/>
    <property type="molecule type" value="Genomic_DNA"/>
</dbReference>
<proteinExistence type="predicted"/>
<dbReference type="InterPro" id="IPR000253">
    <property type="entry name" value="FHA_dom"/>
</dbReference>
<feature type="compositionally biased region" description="Acidic residues" evidence="6">
    <location>
        <begin position="725"/>
        <end position="735"/>
    </location>
</feature>
<dbReference type="Gene3D" id="2.60.200.20">
    <property type="match status" value="1"/>
</dbReference>
<dbReference type="OrthoDB" id="552194at2759"/>
<feature type="region of interest" description="Disordered" evidence="6">
    <location>
        <begin position="608"/>
        <end position="627"/>
    </location>
</feature>
<protein>
    <recommendedName>
        <fullName evidence="7">FHA domain-containing protein</fullName>
    </recommendedName>
</protein>
<organism evidence="8 9">
    <name type="scientific">Westerdykella ornata</name>
    <dbReference type="NCBI Taxonomy" id="318751"/>
    <lineage>
        <taxon>Eukaryota</taxon>
        <taxon>Fungi</taxon>
        <taxon>Dikarya</taxon>
        <taxon>Ascomycota</taxon>
        <taxon>Pezizomycotina</taxon>
        <taxon>Dothideomycetes</taxon>
        <taxon>Pleosporomycetidae</taxon>
        <taxon>Pleosporales</taxon>
        <taxon>Sporormiaceae</taxon>
        <taxon>Westerdykella</taxon>
    </lineage>
</organism>
<evidence type="ECO:0000313" key="8">
    <source>
        <dbReference type="EMBL" id="KAF2275906.1"/>
    </source>
</evidence>
<dbReference type="InterPro" id="IPR032429">
    <property type="entry name" value="Nibrin_BRCT2"/>
</dbReference>
<dbReference type="GeneID" id="54554785"/>
<keyword evidence="3" id="KW-0234">DNA repair</keyword>
<evidence type="ECO:0000256" key="3">
    <source>
        <dbReference type="ARBA" id="ARBA00023204"/>
    </source>
</evidence>
<dbReference type="GO" id="GO:0007095">
    <property type="term" value="P:mitotic G2 DNA damage checkpoint signaling"/>
    <property type="evidence" value="ECO:0007669"/>
    <property type="project" value="InterPro"/>
</dbReference>
<dbReference type="Proteomes" id="UP000800097">
    <property type="component" value="Unassembled WGS sequence"/>
</dbReference>
<feature type="compositionally biased region" description="Low complexity" evidence="6">
    <location>
        <begin position="395"/>
        <end position="416"/>
    </location>
</feature>
<feature type="region of interest" description="Disordered" evidence="6">
    <location>
        <begin position="377"/>
        <end position="453"/>
    </location>
</feature>
<gene>
    <name evidence="8" type="ORF">EI97DRAFT_467623</name>
</gene>
<feature type="coiled-coil region" evidence="5">
    <location>
        <begin position="551"/>
        <end position="588"/>
    </location>
</feature>
<dbReference type="PROSITE" id="PS50006">
    <property type="entry name" value="FHA_DOMAIN"/>
    <property type="match status" value="1"/>
</dbReference>
<dbReference type="GO" id="GO:0003684">
    <property type="term" value="F:damaged DNA binding"/>
    <property type="evidence" value="ECO:0007669"/>
    <property type="project" value="TreeGrafter"/>
</dbReference>
<reference evidence="8" key="1">
    <citation type="journal article" date="2020" name="Stud. Mycol.">
        <title>101 Dothideomycetes genomes: a test case for predicting lifestyles and emergence of pathogens.</title>
        <authorList>
            <person name="Haridas S."/>
            <person name="Albert R."/>
            <person name="Binder M."/>
            <person name="Bloem J."/>
            <person name="Labutti K."/>
            <person name="Salamov A."/>
            <person name="Andreopoulos B."/>
            <person name="Baker S."/>
            <person name="Barry K."/>
            <person name="Bills G."/>
            <person name="Bluhm B."/>
            <person name="Cannon C."/>
            <person name="Castanera R."/>
            <person name="Culley D."/>
            <person name="Daum C."/>
            <person name="Ezra D."/>
            <person name="Gonzalez J."/>
            <person name="Henrissat B."/>
            <person name="Kuo A."/>
            <person name="Liang C."/>
            <person name="Lipzen A."/>
            <person name="Lutzoni F."/>
            <person name="Magnuson J."/>
            <person name="Mondo S."/>
            <person name="Nolan M."/>
            <person name="Ohm R."/>
            <person name="Pangilinan J."/>
            <person name="Park H.-J."/>
            <person name="Ramirez L."/>
            <person name="Alfaro M."/>
            <person name="Sun H."/>
            <person name="Tritt A."/>
            <person name="Yoshinaga Y."/>
            <person name="Zwiers L.-H."/>
            <person name="Turgeon B."/>
            <person name="Goodwin S."/>
            <person name="Spatafora J."/>
            <person name="Crous P."/>
            <person name="Grigoriev I."/>
        </authorList>
    </citation>
    <scope>NUCLEOTIDE SEQUENCE</scope>
    <source>
        <strain evidence="8">CBS 379.55</strain>
    </source>
</reference>
<keyword evidence="4" id="KW-0539">Nucleus</keyword>
<dbReference type="AlphaFoldDB" id="A0A6A6JJP1"/>
<evidence type="ECO:0000256" key="6">
    <source>
        <dbReference type="SAM" id="MobiDB-lite"/>
    </source>
</evidence>
<keyword evidence="9" id="KW-1185">Reference proteome</keyword>
<dbReference type="PANTHER" id="PTHR12162">
    <property type="entry name" value="NIBRIN-RELATED"/>
    <property type="match status" value="1"/>
</dbReference>
<dbReference type="RefSeq" id="XP_033653445.1">
    <property type="nucleotide sequence ID" value="XM_033801610.1"/>
</dbReference>
<feature type="compositionally biased region" description="Basic and acidic residues" evidence="6">
    <location>
        <begin position="441"/>
        <end position="453"/>
    </location>
</feature>
<evidence type="ECO:0000256" key="4">
    <source>
        <dbReference type="ARBA" id="ARBA00023242"/>
    </source>
</evidence>
<feature type="compositionally biased region" description="Polar residues" evidence="6">
    <location>
        <begin position="736"/>
        <end position="764"/>
    </location>
</feature>
<dbReference type="GO" id="GO:0030870">
    <property type="term" value="C:Mre11 complex"/>
    <property type="evidence" value="ECO:0007669"/>
    <property type="project" value="InterPro"/>
</dbReference>